<feature type="domain" description="Putative host cell surface-exposed lipoprotein Ltp-like HTH region" evidence="1">
    <location>
        <begin position="99"/>
        <end position="142"/>
    </location>
</feature>
<dbReference type="EMBL" id="CP121270">
    <property type="protein sequence ID" value="WFP26317.1"/>
    <property type="molecule type" value="Genomic_DNA"/>
</dbReference>
<evidence type="ECO:0000313" key="3">
    <source>
        <dbReference type="Proteomes" id="UP001213504"/>
    </source>
</evidence>
<dbReference type="AlphaFoldDB" id="A0AAX3TCM1"/>
<organism evidence="2 3">
    <name type="scientific">Gordonia hongkongensis</name>
    <dbReference type="NCBI Taxonomy" id="1701090"/>
    <lineage>
        <taxon>Bacteria</taxon>
        <taxon>Bacillati</taxon>
        <taxon>Actinomycetota</taxon>
        <taxon>Actinomycetes</taxon>
        <taxon>Mycobacteriales</taxon>
        <taxon>Gordoniaceae</taxon>
        <taxon>Gordonia</taxon>
    </lineage>
</organism>
<dbReference type="Pfam" id="PF07553">
    <property type="entry name" value="Lipoprotein_Ltp"/>
    <property type="match status" value="2"/>
</dbReference>
<dbReference type="RefSeq" id="WP_238995045.1">
    <property type="nucleotide sequence ID" value="NZ_CP121270.1"/>
</dbReference>
<gene>
    <name evidence="2" type="ORF">P9A14_07450</name>
</gene>
<evidence type="ECO:0000259" key="1">
    <source>
        <dbReference type="Pfam" id="PF07553"/>
    </source>
</evidence>
<protein>
    <submittedName>
        <fullName evidence="2">Ltp family lipoprotein</fullName>
    </submittedName>
</protein>
<dbReference type="InterPro" id="IPR011434">
    <property type="entry name" value="Ltp-like_HTH"/>
</dbReference>
<proteinExistence type="predicted"/>
<sequence length="143" mass="15107">MVAVCGIALGVSTIGIQSGVAVTATGSSQVFEQSPTTGTPGAESLATWEQTSAVAKAKEYLSIMAFSRAGLIDQLEYEGFSTADATYAVTEVEAQGAVDWNEQAAQKARDYRSMTAFSRQGLIEQLEYEGFTSTQATYGVDHA</sequence>
<dbReference type="Proteomes" id="UP001213504">
    <property type="component" value="Chromosome"/>
</dbReference>
<dbReference type="InterPro" id="IPR036388">
    <property type="entry name" value="WH-like_DNA-bd_sf"/>
</dbReference>
<reference evidence="2" key="1">
    <citation type="submission" date="2023-04" db="EMBL/GenBank/DDBJ databases">
        <title>Complete genome sequence of a phthalic acid esters degrading bacterial strain.</title>
        <authorList>
            <person name="Weng L."/>
            <person name="Jia Y."/>
            <person name="Ren L."/>
        </authorList>
    </citation>
    <scope>NUCLEOTIDE SEQUENCE</scope>
    <source>
        <strain evidence="2">RL-LY01</strain>
    </source>
</reference>
<evidence type="ECO:0000313" key="2">
    <source>
        <dbReference type="EMBL" id="WFP26317.1"/>
    </source>
</evidence>
<keyword evidence="2" id="KW-0449">Lipoprotein</keyword>
<dbReference type="Gene3D" id="1.10.10.10">
    <property type="entry name" value="Winged helix-like DNA-binding domain superfamily/Winged helix DNA-binding domain"/>
    <property type="match status" value="2"/>
</dbReference>
<name>A0AAX3TCM1_9ACTN</name>
<accession>A0AAX3TCM1</accession>
<feature type="domain" description="Putative host cell surface-exposed lipoprotein Ltp-like HTH region" evidence="1">
    <location>
        <begin position="49"/>
        <end position="91"/>
    </location>
</feature>